<feature type="compositionally biased region" description="Polar residues" evidence="1">
    <location>
        <begin position="1"/>
        <end position="11"/>
    </location>
</feature>
<evidence type="ECO:0000256" key="1">
    <source>
        <dbReference type="SAM" id="MobiDB-lite"/>
    </source>
</evidence>
<dbReference type="EMBL" id="UYRU01072662">
    <property type="protein sequence ID" value="VDN22533.1"/>
    <property type="molecule type" value="Genomic_DNA"/>
</dbReference>
<evidence type="ECO:0000313" key="2">
    <source>
        <dbReference type="EMBL" id="VDN22533.1"/>
    </source>
</evidence>
<dbReference type="Proteomes" id="UP000281553">
    <property type="component" value="Unassembled WGS sequence"/>
</dbReference>
<evidence type="ECO:0000313" key="3">
    <source>
        <dbReference type="Proteomes" id="UP000281553"/>
    </source>
</evidence>
<keyword evidence="3" id="KW-1185">Reference proteome</keyword>
<feature type="region of interest" description="Disordered" evidence="1">
    <location>
        <begin position="58"/>
        <end position="82"/>
    </location>
</feature>
<proteinExistence type="predicted"/>
<accession>A0A3P7MG60</accession>
<feature type="region of interest" description="Disordered" evidence="1">
    <location>
        <begin position="1"/>
        <end position="24"/>
    </location>
</feature>
<dbReference type="AlphaFoldDB" id="A0A3P7MG60"/>
<reference evidence="2 3" key="1">
    <citation type="submission" date="2018-11" db="EMBL/GenBank/DDBJ databases">
        <authorList>
            <consortium name="Pathogen Informatics"/>
        </authorList>
    </citation>
    <scope>NUCLEOTIDE SEQUENCE [LARGE SCALE GENOMIC DNA]</scope>
</reference>
<protein>
    <submittedName>
        <fullName evidence="2">Uncharacterized protein</fullName>
    </submittedName>
</protein>
<organism evidence="2 3">
    <name type="scientific">Dibothriocephalus latus</name>
    <name type="common">Fish tapeworm</name>
    <name type="synonym">Diphyllobothrium latum</name>
    <dbReference type="NCBI Taxonomy" id="60516"/>
    <lineage>
        <taxon>Eukaryota</taxon>
        <taxon>Metazoa</taxon>
        <taxon>Spiralia</taxon>
        <taxon>Lophotrochozoa</taxon>
        <taxon>Platyhelminthes</taxon>
        <taxon>Cestoda</taxon>
        <taxon>Eucestoda</taxon>
        <taxon>Diphyllobothriidea</taxon>
        <taxon>Diphyllobothriidae</taxon>
        <taxon>Dibothriocephalus</taxon>
    </lineage>
</organism>
<gene>
    <name evidence="2" type="ORF">DILT_LOCUS14079</name>
</gene>
<name>A0A3P7MG60_DIBLA</name>
<dbReference type="Gene3D" id="2.60.120.650">
    <property type="entry name" value="Cupin"/>
    <property type="match status" value="1"/>
</dbReference>
<dbReference type="OrthoDB" id="418911at2759"/>
<sequence length="141" mass="15100">MSAKQVRTQKLQPPDENKNASGETVWFVESPRSLSTIAKFATYQATSFTEALRDEKLANAGSGGGTGSGLSTPVATTNRPPGAGEAGITGTYYHSAPYFIYTYFGSSSVSDLLQHTKTPSVCNTGPVVGHFRRNKAYKSRK</sequence>